<dbReference type="Proteomes" id="UP001597342">
    <property type="component" value="Unassembled WGS sequence"/>
</dbReference>
<accession>A0ABW4XTU4</accession>
<dbReference type="InterPro" id="IPR051795">
    <property type="entry name" value="Glycosyl_Hydrlase_43"/>
</dbReference>
<dbReference type="GO" id="GO:0016787">
    <property type="term" value="F:hydrolase activity"/>
    <property type="evidence" value="ECO:0007669"/>
    <property type="project" value="UniProtKB-KW"/>
</dbReference>
<comment type="caution">
    <text evidence="7">The sequence shown here is derived from an EMBL/GenBank/DDBJ whole genome shotgun (WGS) entry which is preliminary data.</text>
</comment>
<dbReference type="RefSeq" id="WP_379829787.1">
    <property type="nucleotide sequence ID" value="NZ_JBHUHU010000001.1"/>
</dbReference>
<feature type="domain" description="Beta-xylosidase C-terminal Concanavalin A-like" evidence="6">
    <location>
        <begin position="351"/>
        <end position="536"/>
    </location>
</feature>
<evidence type="ECO:0000313" key="7">
    <source>
        <dbReference type="EMBL" id="MFD2099022.1"/>
    </source>
</evidence>
<dbReference type="CDD" id="cd09001">
    <property type="entry name" value="GH43_FsAxh1-like"/>
    <property type="match status" value="1"/>
</dbReference>
<evidence type="ECO:0000256" key="2">
    <source>
        <dbReference type="ARBA" id="ARBA00022801"/>
    </source>
</evidence>
<dbReference type="PANTHER" id="PTHR42812">
    <property type="entry name" value="BETA-XYLOSIDASE"/>
    <property type="match status" value="1"/>
</dbReference>
<evidence type="ECO:0000256" key="4">
    <source>
        <dbReference type="RuleBase" id="RU361187"/>
    </source>
</evidence>
<sequence length="541" mass="60792">MTKRLKGDFDFVKTKKNVFPKITVVKGVVLVLMIFTLLVGNAQNQKAQNPIIFADVPDMSMIRVGDAYYMSSTTMHMSPGVPIMKSTDLSNWKLVSYAYDTLADMDELTLENGKNAYGRGSWASCIRYHNGVFYVFTFAGTTGKTYVYSTKDIENGPWEVKSFEPSYHDLTVHFDDDGKVYMIWGNGKLMIAELEDDLSGVKEGTERVLIENASAPAGDNIMLGAEGSQLFKVNGKYYLFNIAWPRNGMRTVLIHRADNIYGPYEGRVALEDRGIAQGGLIDTPDGDWYTYLFRDYGSVGRIPYLAPVTWKDGWPIVGVEGKVTETLDLPASSGLIPHIVDSDEFSRQEGEPDLPLVWQWNHNPVDSLWSVTDRKGYLRLITGRVDEGFVQARNTLTQRTIGPVCSGTTALDVSNMKEGDFAGLVLLQKKFGQIGVKYENGQKKLVMVSAQNDQPEVMESLPLAQEVVYLKAVCNFIDLKDVADFYYSMDGEDWIKMGAQLKMSYTLPHFMGYRFGLFNYATKEIGGYVDFDYFRIANKND</sequence>
<dbReference type="Pfam" id="PF04616">
    <property type="entry name" value="Glyco_hydro_43"/>
    <property type="match status" value="1"/>
</dbReference>
<evidence type="ECO:0000259" key="6">
    <source>
        <dbReference type="Pfam" id="PF17851"/>
    </source>
</evidence>
<gene>
    <name evidence="7" type="ORF">ACFSJE_04495</name>
</gene>
<dbReference type="Gene3D" id="2.60.120.200">
    <property type="match status" value="1"/>
</dbReference>
<feature type="transmembrane region" description="Helical" evidence="5">
    <location>
        <begin position="21"/>
        <end position="40"/>
    </location>
</feature>
<keyword evidence="2 4" id="KW-0378">Hydrolase</keyword>
<keyword evidence="3 4" id="KW-0326">Glycosidase</keyword>
<evidence type="ECO:0000256" key="3">
    <source>
        <dbReference type="ARBA" id="ARBA00023295"/>
    </source>
</evidence>
<dbReference type="InterPro" id="IPR006710">
    <property type="entry name" value="Glyco_hydro_43"/>
</dbReference>
<keyword evidence="5" id="KW-0812">Transmembrane</keyword>
<comment type="similarity">
    <text evidence="1 4">Belongs to the glycosyl hydrolase 43 family.</text>
</comment>
<organism evidence="7 8">
    <name type="scientific">Flagellimonas iocasae</name>
    <dbReference type="NCBI Taxonomy" id="2055905"/>
    <lineage>
        <taxon>Bacteria</taxon>
        <taxon>Pseudomonadati</taxon>
        <taxon>Bacteroidota</taxon>
        <taxon>Flavobacteriia</taxon>
        <taxon>Flavobacteriales</taxon>
        <taxon>Flavobacteriaceae</taxon>
        <taxon>Flagellimonas</taxon>
    </lineage>
</organism>
<proteinExistence type="inferred from homology"/>
<dbReference type="SUPFAM" id="SSF49899">
    <property type="entry name" value="Concanavalin A-like lectins/glucanases"/>
    <property type="match status" value="1"/>
</dbReference>
<keyword evidence="5" id="KW-1133">Transmembrane helix</keyword>
<evidence type="ECO:0000256" key="1">
    <source>
        <dbReference type="ARBA" id="ARBA00009865"/>
    </source>
</evidence>
<dbReference type="Gene3D" id="2.115.10.20">
    <property type="entry name" value="Glycosyl hydrolase domain, family 43"/>
    <property type="match status" value="1"/>
</dbReference>
<dbReference type="SUPFAM" id="SSF75005">
    <property type="entry name" value="Arabinanase/levansucrase/invertase"/>
    <property type="match status" value="1"/>
</dbReference>
<dbReference type="EMBL" id="JBHUHU010000001">
    <property type="protein sequence ID" value="MFD2099022.1"/>
    <property type="molecule type" value="Genomic_DNA"/>
</dbReference>
<reference evidence="8" key="1">
    <citation type="journal article" date="2019" name="Int. J. Syst. Evol. Microbiol.">
        <title>The Global Catalogue of Microorganisms (GCM) 10K type strain sequencing project: providing services to taxonomists for standard genome sequencing and annotation.</title>
        <authorList>
            <consortium name="The Broad Institute Genomics Platform"/>
            <consortium name="The Broad Institute Genome Sequencing Center for Infectious Disease"/>
            <person name="Wu L."/>
            <person name="Ma J."/>
        </authorList>
    </citation>
    <scope>NUCLEOTIDE SEQUENCE [LARGE SCALE GENOMIC DNA]</scope>
    <source>
        <strain evidence="8">JCM 3389</strain>
    </source>
</reference>
<keyword evidence="5" id="KW-0472">Membrane</keyword>
<dbReference type="PANTHER" id="PTHR42812:SF12">
    <property type="entry name" value="BETA-XYLOSIDASE-RELATED"/>
    <property type="match status" value="1"/>
</dbReference>
<evidence type="ECO:0000313" key="8">
    <source>
        <dbReference type="Proteomes" id="UP001597342"/>
    </source>
</evidence>
<dbReference type="InterPro" id="IPR013320">
    <property type="entry name" value="ConA-like_dom_sf"/>
</dbReference>
<name>A0ABW4XTU4_9FLAO</name>
<evidence type="ECO:0000256" key="5">
    <source>
        <dbReference type="SAM" id="Phobius"/>
    </source>
</evidence>
<dbReference type="Pfam" id="PF17851">
    <property type="entry name" value="GH43_C2"/>
    <property type="match status" value="1"/>
</dbReference>
<keyword evidence="8" id="KW-1185">Reference proteome</keyword>
<dbReference type="InterPro" id="IPR041542">
    <property type="entry name" value="GH43_C2"/>
</dbReference>
<dbReference type="InterPro" id="IPR023296">
    <property type="entry name" value="Glyco_hydro_beta-prop_sf"/>
</dbReference>
<protein>
    <submittedName>
        <fullName evidence="7">Glycoside hydrolase 43 family protein</fullName>
    </submittedName>
</protein>